<accession>A0ABP8B705</accession>
<gene>
    <name evidence="2" type="ORF">GCM10022252_51890</name>
</gene>
<organism evidence="2 3">
    <name type="scientific">Streptosporangium oxazolinicum</name>
    <dbReference type="NCBI Taxonomy" id="909287"/>
    <lineage>
        <taxon>Bacteria</taxon>
        <taxon>Bacillati</taxon>
        <taxon>Actinomycetota</taxon>
        <taxon>Actinomycetes</taxon>
        <taxon>Streptosporangiales</taxon>
        <taxon>Streptosporangiaceae</taxon>
        <taxon>Streptosporangium</taxon>
    </lineage>
</organism>
<dbReference type="Gene3D" id="3.50.50.60">
    <property type="entry name" value="FAD/NAD(P)-binding domain"/>
    <property type="match status" value="1"/>
</dbReference>
<keyword evidence="2" id="KW-0560">Oxidoreductase</keyword>
<evidence type="ECO:0000313" key="2">
    <source>
        <dbReference type="EMBL" id="GAA4199693.1"/>
    </source>
</evidence>
<dbReference type="PANTHER" id="PTHR46865">
    <property type="entry name" value="OXIDOREDUCTASE-RELATED"/>
    <property type="match status" value="1"/>
</dbReference>
<protein>
    <submittedName>
        <fullName evidence="2">FAD-dependent monooxygenase</fullName>
    </submittedName>
</protein>
<evidence type="ECO:0000259" key="1">
    <source>
        <dbReference type="Pfam" id="PF01494"/>
    </source>
</evidence>
<dbReference type="Proteomes" id="UP001501251">
    <property type="component" value="Unassembled WGS sequence"/>
</dbReference>
<evidence type="ECO:0000313" key="3">
    <source>
        <dbReference type="Proteomes" id="UP001501251"/>
    </source>
</evidence>
<keyword evidence="3" id="KW-1185">Reference proteome</keyword>
<dbReference type="InterPro" id="IPR002938">
    <property type="entry name" value="FAD-bd"/>
</dbReference>
<proteinExistence type="predicted"/>
<dbReference type="GO" id="GO:0004497">
    <property type="term" value="F:monooxygenase activity"/>
    <property type="evidence" value="ECO:0007669"/>
    <property type="project" value="UniProtKB-KW"/>
</dbReference>
<feature type="domain" description="FAD-binding" evidence="1">
    <location>
        <begin position="18"/>
        <end position="321"/>
    </location>
</feature>
<keyword evidence="2" id="KW-0503">Monooxygenase</keyword>
<dbReference type="Pfam" id="PF01494">
    <property type="entry name" value="FAD_binding_3"/>
    <property type="match status" value="1"/>
</dbReference>
<dbReference type="InterPro" id="IPR036188">
    <property type="entry name" value="FAD/NAD-bd_sf"/>
</dbReference>
<sequence>MVGELSAFPPKLVNMKNTTVLISGASIAGPALAYWLSRSGHTVTVVEKAPALRPGGQAVDFKGETHRVVLERMGILREVRRRQTGGTDQVIVDADGRRLAVMPGEFTGGDIEILRGDLAALLYERTEKDCEYVFGDSITSLTDTEGGVHVTFERGAPRTFDLVVGADGIHSNVRRLAFGPESDHVRFLGHYYALADLGTGAGNVMYNEPGRMVALGGPKSPAFFVFASEPLDDDRDDVERHKRLLADAYRGMGWRVPELVARLPEARELYLDSISRVEIDRYARGRVVLLGDAAYGNTLGGFGTGLAVVGAYVLAGELAAAGGDHRTAFRAYEEAFRGYAKVARQGSAGPFLAPATWGRIRMRNWVFKRRFLLRAMLRLTDRFATDIRLKDYPALTGTSAAP</sequence>
<reference evidence="3" key="1">
    <citation type="journal article" date="2019" name="Int. J. Syst. Evol. Microbiol.">
        <title>The Global Catalogue of Microorganisms (GCM) 10K type strain sequencing project: providing services to taxonomists for standard genome sequencing and annotation.</title>
        <authorList>
            <consortium name="The Broad Institute Genomics Platform"/>
            <consortium name="The Broad Institute Genome Sequencing Center for Infectious Disease"/>
            <person name="Wu L."/>
            <person name="Ma J."/>
        </authorList>
    </citation>
    <scope>NUCLEOTIDE SEQUENCE [LARGE SCALE GENOMIC DNA]</scope>
    <source>
        <strain evidence="3">JCM 17388</strain>
    </source>
</reference>
<name>A0ABP8B705_9ACTN</name>
<dbReference type="InterPro" id="IPR051704">
    <property type="entry name" value="FAD_aromatic-hydroxylase"/>
</dbReference>
<dbReference type="SUPFAM" id="SSF51905">
    <property type="entry name" value="FAD/NAD(P)-binding domain"/>
    <property type="match status" value="1"/>
</dbReference>
<dbReference type="Gene3D" id="3.30.9.10">
    <property type="entry name" value="D-Amino Acid Oxidase, subunit A, domain 2"/>
    <property type="match status" value="1"/>
</dbReference>
<dbReference type="EMBL" id="BAABAQ010000010">
    <property type="protein sequence ID" value="GAA4199693.1"/>
    <property type="molecule type" value="Genomic_DNA"/>
</dbReference>
<dbReference type="PANTHER" id="PTHR46865:SF2">
    <property type="entry name" value="MONOOXYGENASE"/>
    <property type="match status" value="1"/>
</dbReference>
<dbReference type="PRINTS" id="PR00420">
    <property type="entry name" value="RNGMNOXGNASE"/>
</dbReference>
<comment type="caution">
    <text evidence="2">The sequence shown here is derived from an EMBL/GenBank/DDBJ whole genome shotgun (WGS) entry which is preliminary data.</text>
</comment>